<feature type="domain" description="Protein kinase" evidence="10">
    <location>
        <begin position="265"/>
        <end position="526"/>
    </location>
</feature>
<evidence type="ECO:0000256" key="6">
    <source>
        <dbReference type="ARBA" id="ARBA00022837"/>
    </source>
</evidence>
<reference evidence="12 13" key="1">
    <citation type="journal article" date="2020" name="G3 (Bethesda)">
        <title>Improved Reference Genome for Cyclotella cryptica CCMP332, a Model for Cell Wall Morphogenesis, Salinity Adaptation, and Lipid Production in Diatoms (Bacillariophyta).</title>
        <authorList>
            <person name="Roberts W.R."/>
            <person name="Downey K.M."/>
            <person name="Ruck E.C."/>
            <person name="Traller J.C."/>
            <person name="Alverson A.J."/>
        </authorList>
    </citation>
    <scope>NUCLEOTIDE SEQUENCE [LARGE SCALE GENOMIC DNA]</scope>
    <source>
        <strain evidence="12 13">CCMP332</strain>
    </source>
</reference>
<keyword evidence="5" id="KW-0418">Kinase</keyword>
<dbReference type="FunFam" id="1.10.238.10:FF:000001">
    <property type="entry name" value="Calmodulin 1"/>
    <property type="match status" value="1"/>
</dbReference>
<evidence type="ECO:0000256" key="4">
    <source>
        <dbReference type="ARBA" id="ARBA00022741"/>
    </source>
</evidence>
<feature type="region of interest" description="Disordered" evidence="9">
    <location>
        <begin position="209"/>
        <end position="250"/>
    </location>
</feature>
<dbReference type="Pfam" id="PF00069">
    <property type="entry name" value="Pkinase"/>
    <property type="match status" value="1"/>
</dbReference>
<proteinExistence type="inferred from homology"/>
<evidence type="ECO:0000256" key="9">
    <source>
        <dbReference type="SAM" id="MobiDB-lite"/>
    </source>
</evidence>
<dbReference type="Gene3D" id="1.10.238.10">
    <property type="entry name" value="EF-hand"/>
    <property type="match status" value="1"/>
</dbReference>
<feature type="compositionally biased region" description="Basic and acidic residues" evidence="9">
    <location>
        <begin position="159"/>
        <end position="178"/>
    </location>
</feature>
<feature type="domain" description="EF-hand" evidence="11">
    <location>
        <begin position="693"/>
        <end position="728"/>
    </location>
</feature>
<keyword evidence="2" id="KW-0723">Serine/threonine-protein kinase</keyword>
<feature type="compositionally biased region" description="Polar residues" evidence="9">
    <location>
        <begin position="146"/>
        <end position="158"/>
    </location>
</feature>
<accession>A0ABD3NDV0</accession>
<dbReference type="SMART" id="SM00220">
    <property type="entry name" value="S_TKc"/>
    <property type="match status" value="1"/>
</dbReference>
<evidence type="ECO:0000256" key="2">
    <source>
        <dbReference type="ARBA" id="ARBA00022527"/>
    </source>
</evidence>
<feature type="domain" description="EF-hand" evidence="11">
    <location>
        <begin position="657"/>
        <end position="692"/>
    </location>
</feature>
<keyword evidence="7" id="KW-0067">ATP-binding</keyword>
<comment type="caution">
    <text evidence="12">The sequence shown here is derived from an EMBL/GenBank/DDBJ whole genome shotgun (WGS) entry which is preliminary data.</text>
</comment>
<organism evidence="12 13">
    <name type="scientific">Cyclotella cryptica</name>
    <dbReference type="NCBI Taxonomy" id="29204"/>
    <lineage>
        <taxon>Eukaryota</taxon>
        <taxon>Sar</taxon>
        <taxon>Stramenopiles</taxon>
        <taxon>Ochrophyta</taxon>
        <taxon>Bacillariophyta</taxon>
        <taxon>Coscinodiscophyceae</taxon>
        <taxon>Thalassiosirophycidae</taxon>
        <taxon>Stephanodiscales</taxon>
        <taxon>Stephanodiscaceae</taxon>
        <taxon>Cyclotella</taxon>
    </lineage>
</organism>
<dbReference type="SUPFAM" id="SSF47473">
    <property type="entry name" value="EF-hand"/>
    <property type="match status" value="1"/>
</dbReference>
<dbReference type="GO" id="GO:0004674">
    <property type="term" value="F:protein serine/threonine kinase activity"/>
    <property type="evidence" value="ECO:0007669"/>
    <property type="project" value="UniProtKB-KW"/>
</dbReference>
<evidence type="ECO:0000259" key="11">
    <source>
        <dbReference type="PROSITE" id="PS50222"/>
    </source>
</evidence>
<feature type="region of interest" description="Disordered" evidence="9">
    <location>
        <begin position="86"/>
        <end position="178"/>
    </location>
</feature>
<dbReference type="PROSITE" id="PS00108">
    <property type="entry name" value="PROTEIN_KINASE_ST"/>
    <property type="match status" value="1"/>
</dbReference>
<dbReference type="InterPro" id="IPR050205">
    <property type="entry name" value="CDPK_Ser/Thr_kinases"/>
</dbReference>
<keyword evidence="6" id="KW-0106">Calcium</keyword>
<keyword evidence="3" id="KW-0808">Transferase</keyword>
<name>A0ABD3NDV0_9STRA</name>
<dbReference type="Pfam" id="PF13499">
    <property type="entry name" value="EF-hand_7"/>
    <property type="match status" value="2"/>
</dbReference>
<gene>
    <name evidence="12" type="ORF">HJC23_014014</name>
</gene>
<protein>
    <recommendedName>
        <fullName evidence="14">Calmodulin</fullName>
    </recommendedName>
</protein>
<evidence type="ECO:0000313" key="13">
    <source>
        <dbReference type="Proteomes" id="UP001516023"/>
    </source>
</evidence>
<evidence type="ECO:0000256" key="1">
    <source>
        <dbReference type="ARBA" id="ARBA00001946"/>
    </source>
</evidence>
<dbReference type="Proteomes" id="UP001516023">
    <property type="component" value="Unassembled WGS sequence"/>
</dbReference>
<evidence type="ECO:0000256" key="5">
    <source>
        <dbReference type="ARBA" id="ARBA00022777"/>
    </source>
</evidence>
<dbReference type="Gene3D" id="1.10.510.10">
    <property type="entry name" value="Transferase(Phosphotransferase) domain 1"/>
    <property type="match status" value="1"/>
</dbReference>
<evidence type="ECO:0000256" key="7">
    <source>
        <dbReference type="ARBA" id="ARBA00022840"/>
    </source>
</evidence>
<dbReference type="InterPro" id="IPR008271">
    <property type="entry name" value="Ser/Thr_kinase_AS"/>
</dbReference>
<dbReference type="InterPro" id="IPR018247">
    <property type="entry name" value="EF_Hand_1_Ca_BS"/>
</dbReference>
<feature type="region of interest" description="Disordered" evidence="9">
    <location>
        <begin position="551"/>
        <end position="595"/>
    </location>
</feature>
<evidence type="ECO:0000313" key="12">
    <source>
        <dbReference type="EMBL" id="KAL3774087.1"/>
    </source>
</evidence>
<dbReference type="CDD" id="cd15898">
    <property type="entry name" value="EFh_PI-PLC"/>
    <property type="match status" value="1"/>
</dbReference>
<dbReference type="InterPro" id="IPR002048">
    <property type="entry name" value="EF_hand_dom"/>
</dbReference>
<dbReference type="InterPro" id="IPR011009">
    <property type="entry name" value="Kinase-like_dom_sf"/>
</dbReference>
<dbReference type="PROSITE" id="PS50011">
    <property type="entry name" value="PROTEIN_KINASE_DOM"/>
    <property type="match status" value="1"/>
</dbReference>
<comment type="similarity">
    <text evidence="8">Belongs to the protein kinase superfamily. Ser/Thr protein kinase family. CDPK subfamily.</text>
</comment>
<evidence type="ECO:0000256" key="3">
    <source>
        <dbReference type="ARBA" id="ARBA00022679"/>
    </source>
</evidence>
<dbReference type="GO" id="GO:0005524">
    <property type="term" value="F:ATP binding"/>
    <property type="evidence" value="ECO:0007669"/>
    <property type="project" value="UniProtKB-KW"/>
</dbReference>
<keyword evidence="13" id="KW-1185">Reference proteome</keyword>
<comment type="cofactor">
    <cofactor evidence="1">
        <name>Mg(2+)</name>
        <dbReference type="ChEBI" id="CHEBI:18420"/>
    </cofactor>
</comment>
<dbReference type="SMART" id="SM00054">
    <property type="entry name" value="EFh"/>
    <property type="match status" value="4"/>
</dbReference>
<feature type="compositionally biased region" description="Basic and acidic residues" evidence="9">
    <location>
        <begin position="210"/>
        <end position="237"/>
    </location>
</feature>
<dbReference type="AlphaFoldDB" id="A0ABD3NDV0"/>
<evidence type="ECO:0008006" key="14">
    <source>
        <dbReference type="Google" id="ProtNLM"/>
    </source>
</evidence>
<dbReference type="EMBL" id="JABMIG020000620">
    <property type="protein sequence ID" value="KAL3774087.1"/>
    <property type="molecule type" value="Genomic_DNA"/>
</dbReference>
<keyword evidence="4" id="KW-0547">Nucleotide-binding</keyword>
<dbReference type="PROSITE" id="PS00018">
    <property type="entry name" value="EF_HAND_1"/>
    <property type="match status" value="1"/>
</dbReference>
<evidence type="ECO:0000259" key="10">
    <source>
        <dbReference type="PROSITE" id="PS50011"/>
    </source>
</evidence>
<dbReference type="SUPFAM" id="SSF56112">
    <property type="entry name" value="Protein kinase-like (PK-like)"/>
    <property type="match status" value="1"/>
</dbReference>
<dbReference type="PANTHER" id="PTHR24349">
    <property type="entry name" value="SERINE/THREONINE-PROTEIN KINASE"/>
    <property type="match status" value="1"/>
</dbReference>
<dbReference type="InterPro" id="IPR000719">
    <property type="entry name" value="Prot_kinase_dom"/>
</dbReference>
<sequence length="824" mass="92525">MGNSSSKSAKIDEIVSILADNTSERETSSTWYRYGVEITDVYDVIEVLGQGHMGEVFTVRRKTTGHHTEETKEGIKREQMEAEEKAKGAHNRKNSFGGVQFSKKKTDKSVTRSMGTDTMKLEEKGKHSHVRKTSFAHIPFSRQKSDGSSPSSPGAKNNQSKEKETKSPKVKDAVRKVSDRTTKVLKKIGGGDGDTVEADARLGEYLLRSDTAESHEPPAHDAKPKKGIIKSDSDSKHSHSPSNTEIDVVGNVGSDMSKLSLERVISIESVNGNADSAKAKRGVHFQRTFAVKTILTSRVNKEQVQEMVNEIMIMRKLDHPYVLKLYEVYHVKRKIWLVTELCTGGDLSTRKLNEHSAKNVIEQILRALVYLHRLGIVHRDLKLENVLYENNSKDASIRLIDFGLSRTFDRTCVLNDYSRTPYTMTPEVAAGNAKSAITDKADVWAVGIIAWVLLSGEFPFVKTSADLKDKDKMETLKKAKFHFGVTWKGRGISSQAKEFVTGCLQQDPGKRWTSKQALENLQKSWGPEVDKIWDAWQAEIKKLKEPEFVRADSLRDDDDETRANEEESSTPAALVGSAEAPKNDDDDVPLSKNDAKARAERIKKHVTKVVKQKKKEVDSGVSGDDGIDMMEEIERYTQFGFLKKKILITMANTMDRSEVSELREWFLNADTNDSGTITLQELKDALKKVTPDADDSKIEVLFRGVDRDQSGHIHYAEFLAALSESHGLVTMDRLTEAFDRIDKEGKGYITHEDLKEMLGSDYDKETVDKMIEEGDFKKNNQIDYEELLQVMFSDPARGDKIVGHVTPETIARHSSILDQDSLHV</sequence>
<dbReference type="PROSITE" id="PS50222">
    <property type="entry name" value="EF_HAND_2"/>
    <property type="match status" value="3"/>
</dbReference>
<feature type="domain" description="EF-hand" evidence="11">
    <location>
        <begin position="729"/>
        <end position="764"/>
    </location>
</feature>
<evidence type="ECO:0000256" key="8">
    <source>
        <dbReference type="ARBA" id="ARBA00024334"/>
    </source>
</evidence>
<dbReference type="InterPro" id="IPR011992">
    <property type="entry name" value="EF-hand-dom_pair"/>
</dbReference>